<dbReference type="AlphaFoldDB" id="E8QX88"/>
<evidence type="ECO:0000256" key="1">
    <source>
        <dbReference type="SAM" id="MobiDB-lite"/>
    </source>
</evidence>
<feature type="region of interest" description="Disordered" evidence="1">
    <location>
        <begin position="36"/>
        <end position="60"/>
    </location>
</feature>
<evidence type="ECO:0000313" key="4">
    <source>
        <dbReference type="Proteomes" id="UP000008631"/>
    </source>
</evidence>
<accession>E8QX88</accession>
<dbReference type="KEGG" id="ipa:Isop_0326"/>
<dbReference type="InterPro" id="IPR002489">
    <property type="entry name" value="Glu_synth_asu_C"/>
</dbReference>
<reference key="1">
    <citation type="submission" date="2010-11" db="EMBL/GenBank/DDBJ databases">
        <title>The complete sequence of chromosome of Isophaera pallida ATCC 43644.</title>
        <authorList>
            <consortium name="US DOE Joint Genome Institute (JGI-PGF)"/>
            <person name="Lucas S."/>
            <person name="Copeland A."/>
            <person name="Lapidus A."/>
            <person name="Bruce D."/>
            <person name="Goodwin L."/>
            <person name="Pitluck S."/>
            <person name="Kyrpides N."/>
            <person name="Mavromatis K."/>
            <person name="Pagani I."/>
            <person name="Ivanova N."/>
            <person name="Saunders E."/>
            <person name="Brettin T."/>
            <person name="Detter J.C."/>
            <person name="Han C."/>
            <person name="Tapia R."/>
            <person name="Land M."/>
            <person name="Hauser L."/>
            <person name="Markowitz V."/>
            <person name="Cheng J.-F."/>
            <person name="Hugenholtz P."/>
            <person name="Woyke T."/>
            <person name="Wu D."/>
            <person name="Eisen J.A."/>
        </authorList>
    </citation>
    <scope>NUCLEOTIDE SEQUENCE</scope>
    <source>
        <strain>ATCC 43644</strain>
    </source>
</reference>
<dbReference type="GO" id="GO:0046914">
    <property type="term" value="F:transition metal ion binding"/>
    <property type="evidence" value="ECO:0007669"/>
    <property type="project" value="InterPro"/>
</dbReference>
<dbReference type="Gene3D" id="2.160.20.60">
    <property type="entry name" value="Glutamate synthase, alpha subunit, C-terminal domain"/>
    <property type="match status" value="1"/>
</dbReference>
<dbReference type="EMBL" id="CP002353">
    <property type="protein sequence ID" value="ADV60921.1"/>
    <property type="molecule type" value="Genomic_DNA"/>
</dbReference>
<dbReference type="OrthoDB" id="269067at2"/>
<dbReference type="SUPFAM" id="SSF69336">
    <property type="entry name" value="Alpha subunit of glutamate synthase, C-terminal domain"/>
    <property type="match status" value="1"/>
</dbReference>
<name>E8QX88_ISOPI</name>
<evidence type="ECO:0000313" key="3">
    <source>
        <dbReference type="EMBL" id="ADV60921.1"/>
    </source>
</evidence>
<dbReference type="InterPro" id="IPR017550">
    <property type="entry name" value="Formylmethanofuran_DH_suC"/>
</dbReference>
<feature type="domain" description="Glutamate synthase alpha subunit C-terminal" evidence="2">
    <location>
        <begin position="115"/>
        <end position="243"/>
    </location>
</feature>
<dbReference type="Pfam" id="PF01493">
    <property type="entry name" value="GXGXG"/>
    <property type="match status" value="1"/>
</dbReference>
<dbReference type="PANTHER" id="PTHR39673">
    <property type="entry name" value="TUNGSTEN FORMYLMETHANOFURAN DEHYDROGENASE, SUBUNIT C (FWDC)"/>
    <property type="match status" value="1"/>
</dbReference>
<keyword evidence="3" id="KW-0560">Oxidoreductase</keyword>
<dbReference type="InParanoid" id="E8QX88"/>
<dbReference type="InterPro" id="IPR036485">
    <property type="entry name" value="Glu_synth_asu_C_sf"/>
</dbReference>
<dbReference type="GO" id="GO:0015948">
    <property type="term" value="P:methanogenesis"/>
    <property type="evidence" value="ECO:0007669"/>
    <property type="project" value="InterPro"/>
</dbReference>
<dbReference type="RefSeq" id="WP_013563210.1">
    <property type="nucleotide sequence ID" value="NC_014962.1"/>
</dbReference>
<keyword evidence="4" id="KW-1185">Reference proteome</keyword>
<evidence type="ECO:0000259" key="2">
    <source>
        <dbReference type="Pfam" id="PF01493"/>
    </source>
</evidence>
<dbReference type="NCBIfam" id="TIGR03122">
    <property type="entry name" value="one_C_dehyd_C"/>
    <property type="match status" value="1"/>
</dbReference>
<dbReference type="GO" id="GO:0018493">
    <property type="term" value="F:formylmethanofuran dehydrogenase activity"/>
    <property type="evidence" value="ECO:0007669"/>
    <property type="project" value="InterPro"/>
</dbReference>
<dbReference type="Proteomes" id="UP000008631">
    <property type="component" value="Chromosome"/>
</dbReference>
<organism evidence="3 4">
    <name type="scientific">Isosphaera pallida (strain ATCC 43644 / DSM 9630 / IS1B)</name>
    <dbReference type="NCBI Taxonomy" id="575540"/>
    <lineage>
        <taxon>Bacteria</taxon>
        <taxon>Pseudomonadati</taxon>
        <taxon>Planctomycetota</taxon>
        <taxon>Planctomycetia</taxon>
        <taxon>Isosphaerales</taxon>
        <taxon>Isosphaeraceae</taxon>
        <taxon>Isosphaera</taxon>
    </lineage>
</organism>
<dbReference type="EC" id="1.2.99.5" evidence="3"/>
<gene>
    <name evidence="3" type="ordered locus">Isop_0326</name>
</gene>
<dbReference type="PANTHER" id="PTHR39673:SF5">
    <property type="entry name" value="TUNGSTEN-CONTAINING FORMYLMETHANOFURAN DEHYDROGENASE 2 SUBUNIT C"/>
    <property type="match status" value="1"/>
</dbReference>
<sequence length="311" mass="32758">MVNPTATPWQWFLTIHEGFTELPLLAEAIRPESFTANEVPSGSAPPSFKASPDSREPSPSLILGRRRLTLGEVVEVERQPIPASPSSAPPQPRLVLRGDWSRVRGIGRGMRCGQLIVEGDAGAGVGADMSGGTLEVLGHAGSFAGAGMSGGTLRIHGNAGDDCAGAWPGADQGMSGGWVFVGGRVGARAGRLMRRGHLVIQGDADQALGWEMIAGSIVVLGRCGPLPGAGMKRGTLLLAQGTDQLPPTFTRVGPFWSPVLTILLRDLAQRGAFAGQPEGFADHLARRGWVRFNGDRLHHGLGELYLPHDPL</sequence>
<dbReference type="STRING" id="575540.Isop_0326"/>
<dbReference type="eggNOG" id="COG2218">
    <property type="taxonomic scope" value="Bacteria"/>
</dbReference>
<proteinExistence type="predicted"/>
<dbReference type="HOGENOM" id="CLU_072248_1_0_0"/>
<protein>
    <submittedName>
        <fullName evidence="3">Formylmethanofuran dehydrogenase subunit C</fullName>
        <ecNumber evidence="3">1.2.99.5</ecNumber>
    </submittedName>
</protein>
<reference evidence="3 4" key="2">
    <citation type="journal article" date="2011" name="Stand. Genomic Sci.">
        <title>Complete genome sequence of Isosphaera pallida type strain (IS1B).</title>
        <authorList>
            <consortium name="US DOE Joint Genome Institute (JGI-PGF)"/>
            <person name="Goker M."/>
            <person name="Cleland D."/>
            <person name="Saunders E."/>
            <person name="Lapidus A."/>
            <person name="Nolan M."/>
            <person name="Lucas S."/>
            <person name="Hammon N."/>
            <person name="Deshpande S."/>
            <person name="Cheng J.F."/>
            <person name="Tapia R."/>
            <person name="Han C."/>
            <person name="Goodwin L."/>
            <person name="Pitluck S."/>
            <person name="Liolios K."/>
            <person name="Pagani I."/>
            <person name="Ivanova N."/>
            <person name="Mavromatis K."/>
            <person name="Pati A."/>
            <person name="Chen A."/>
            <person name="Palaniappan K."/>
            <person name="Land M."/>
            <person name="Hauser L."/>
            <person name="Chang Y.J."/>
            <person name="Jeffries C.D."/>
            <person name="Detter J.C."/>
            <person name="Beck B."/>
            <person name="Woyke T."/>
            <person name="Bristow J."/>
            <person name="Eisen J.A."/>
            <person name="Markowitz V."/>
            <person name="Hugenholtz P."/>
            <person name="Kyrpides N.C."/>
            <person name="Klenk H.P."/>
        </authorList>
    </citation>
    <scope>NUCLEOTIDE SEQUENCE [LARGE SCALE GENOMIC DNA]</scope>
    <source>
        <strain evidence="4">ATCC 43644 / DSM 9630 / IS1B</strain>
    </source>
</reference>